<dbReference type="AlphaFoldDB" id="A0AAN8WCE6"/>
<comment type="caution">
    <text evidence="1">The sequence shown here is derived from an EMBL/GenBank/DDBJ whole genome shotgun (WGS) entry which is preliminary data.</text>
</comment>
<reference evidence="1 2" key="1">
    <citation type="submission" date="2023-12" db="EMBL/GenBank/DDBJ databases">
        <title>A high-quality genome assembly for Dillenia turbinata (Dilleniales).</title>
        <authorList>
            <person name="Chanderbali A."/>
        </authorList>
    </citation>
    <scope>NUCLEOTIDE SEQUENCE [LARGE SCALE GENOMIC DNA]</scope>
    <source>
        <strain evidence="1">LSX21</strain>
        <tissue evidence="1">Leaf</tissue>
    </source>
</reference>
<dbReference type="EMBL" id="JBAMMX010000002">
    <property type="protein sequence ID" value="KAK6945742.1"/>
    <property type="molecule type" value="Genomic_DNA"/>
</dbReference>
<keyword evidence="2" id="KW-1185">Reference proteome</keyword>
<name>A0AAN8WCE6_9MAGN</name>
<dbReference type="PANTHER" id="PTHR31060">
    <property type="entry name" value="OSJNBA0011J08.25 PROTEIN-RELATED"/>
    <property type="match status" value="1"/>
</dbReference>
<dbReference type="InterPro" id="IPR038920">
    <property type="entry name" value="At3g05675-like"/>
</dbReference>
<sequence length="374" mass="42187">MERSPILLRQIVTSMFISADNSLITLAERYKLLQFIRCLLVSFFLLFLRVLPSFFPSLNSAHFSKSSKLYHFAPALKSTGSAATLSDGRGADSGIARALSQLLSIVHEIPVSSRKYDVVRSLAEKIIDDNNEEGFDSLREVNRTVLSVAFDRTLALLEELLTELERDKVEDVTGEFRLNRVLKAVRSLGDRFGKGREEVNSNWASGEKLAAELLWLAQKLTACGNMDEAVVRWAAASNLAWLSLFAEPRLQCSLVKLSAFLIKQAKEMGEDEADDEIKKALLRKTKMNLLMSWLPLLCCASNGTDVPVLSTSERVELEKVLEDIIGVLDHEEEQEKVLSLWLHHFTYCPSSDWPNLHKSYTKWCNASRKHLVLQ</sequence>
<dbReference type="PANTHER" id="PTHR31060:SF4">
    <property type="entry name" value="1,8-CINEOLE SYNTHASE"/>
    <property type="match status" value="1"/>
</dbReference>
<gene>
    <name evidence="1" type="ORF">RJ641_013286</name>
</gene>
<evidence type="ECO:0000313" key="1">
    <source>
        <dbReference type="EMBL" id="KAK6945742.1"/>
    </source>
</evidence>
<evidence type="ECO:0000313" key="2">
    <source>
        <dbReference type="Proteomes" id="UP001370490"/>
    </source>
</evidence>
<protein>
    <submittedName>
        <fullName evidence="1">Uncharacterized protein</fullName>
    </submittedName>
</protein>
<accession>A0AAN8WCE6</accession>
<organism evidence="1 2">
    <name type="scientific">Dillenia turbinata</name>
    <dbReference type="NCBI Taxonomy" id="194707"/>
    <lineage>
        <taxon>Eukaryota</taxon>
        <taxon>Viridiplantae</taxon>
        <taxon>Streptophyta</taxon>
        <taxon>Embryophyta</taxon>
        <taxon>Tracheophyta</taxon>
        <taxon>Spermatophyta</taxon>
        <taxon>Magnoliopsida</taxon>
        <taxon>eudicotyledons</taxon>
        <taxon>Gunneridae</taxon>
        <taxon>Pentapetalae</taxon>
        <taxon>Dilleniales</taxon>
        <taxon>Dilleniaceae</taxon>
        <taxon>Dillenia</taxon>
    </lineage>
</organism>
<proteinExistence type="predicted"/>
<dbReference type="Proteomes" id="UP001370490">
    <property type="component" value="Unassembled WGS sequence"/>
</dbReference>